<dbReference type="SUPFAM" id="SSF51735">
    <property type="entry name" value="NAD(P)-binding Rossmann-fold domains"/>
    <property type="match status" value="2"/>
</dbReference>
<organism evidence="7">
    <name type="scientific">Sesamum calycinum</name>
    <dbReference type="NCBI Taxonomy" id="2727403"/>
    <lineage>
        <taxon>Eukaryota</taxon>
        <taxon>Viridiplantae</taxon>
        <taxon>Streptophyta</taxon>
        <taxon>Embryophyta</taxon>
        <taxon>Tracheophyta</taxon>
        <taxon>Spermatophyta</taxon>
        <taxon>Magnoliopsida</taxon>
        <taxon>eudicotyledons</taxon>
        <taxon>Gunneridae</taxon>
        <taxon>Pentapetalae</taxon>
        <taxon>asterids</taxon>
        <taxon>lamiids</taxon>
        <taxon>Lamiales</taxon>
        <taxon>Pedaliaceae</taxon>
        <taxon>Sesamum</taxon>
    </lineage>
</organism>
<comment type="caution">
    <text evidence="7">The sequence shown here is derived from an EMBL/GenBank/DDBJ whole genome shotgun (WGS) entry which is preliminary data.</text>
</comment>
<dbReference type="PANTHER" id="PTHR11011">
    <property type="entry name" value="MALE STERILITY PROTEIN 2-RELATED"/>
    <property type="match status" value="1"/>
</dbReference>
<evidence type="ECO:0000256" key="3">
    <source>
        <dbReference type="ARBA" id="ARBA00023098"/>
    </source>
</evidence>
<evidence type="ECO:0000256" key="4">
    <source>
        <dbReference type="RuleBase" id="RU363097"/>
    </source>
</evidence>
<evidence type="ECO:0000259" key="6">
    <source>
        <dbReference type="Pfam" id="PF07993"/>
    </source>
</evidence>
<comment type="similarity">
    <text evidence="1 4">Belongs to the fatty acyl-CoA reductase family.</text>
</comment>
<reference evidence="7" key="1">
    <citation type="submission" date="2020-06" db="EMBL/GenBank/DDBJ databases">
        <authorList>
            <person name="Li T."/>
            <person name="Hu X."/>
            <person name="Zhang T."/>
            <person name="Song X."/>
            <person name="Zhang H."/>
            <person name="Dai N."/>
            <person name="Sheng W."/>
            <person name="Hou X."/>
            <person name="Wei L."/>
        </authorList>
    </citation>
    <scope>NUCLEOTIDE SEQUENCE</scope>
    <source>
        <strain evidence="7">KEN8</strain>
        <tissue evidence="7">Leaf</tissue>
    </source>
</reference>
<dbReference type="PANTHER" id="PTHR11011:SF105">
    <property type="entry name" value="FATTY ACYL-COA REDUCTASE"/>
    <property type="match status" value="1"/>
</dbReference>
<dbReference type="EMBL" id="JACGWM010000002">
    <property type="protein sequence ID" value="KAL0390007.1"/>
    <property type="molecule type" value="Genomic_DNA"/>
</dbReference>
<accession>A0AAW2SD13</accession>
<keyword evidence="3 4" id="KW-0443">Lipid metabolism</keyword>
<feature type="domain" description="Thioester reductase (TE)" evidence="6">
    <location>
        <begin position="238"/>
        <end position="543"/>
    </location>
</feature>
<name>A0AAW2SD13_9LAMI</name>
<dbReference type="GO" id="GO:0080019">
    <property type="term" value="F:alcohol-forming very long-chain fatty acyl-CoA reductase activity"/>
    <property type="evidence" value="ECO:0007669"/>
    <property type="project" value="InterPro"/>
</dbReference>
<dbReference type="Pfam" id="PF07993">
    <property type="entry name" value="NAD_binding_4"/>
    <property type="match status" value="2"/>
</dbReference>
<feature type="domain" description="Fatty acyl-CoA reductase C-terminal" evidence="5">
    <location>
        <begin position="627"/>
        <end position="718"/>
    </location>
</feature>
<evidence type="ECO:0000256" key="2">
    <source>
        <dbReference type="ARBA" id="ARBA00022516"/>
    </source>
</evidence>
<protein>
    <recommendedName>
        <fullName evidence="4">Fatty acyl-CoA reductase</fullName>
        <ecNumber evidence="4">1.2.1.84</ecNumber>
    </recommendedName>
</protein>
<dbReference type="CDD" id="cd09071">
    <property type="entry name" value="FAR_C"/>
    <property type="match status" value="1"/>
</dbReference>
<keyword evidence="4" id="KW-0521">NADP</keyword>
<dbReference type="CDD" id="cd05236">
    <property type="entry name" value="FAR-N_SDR_e"/>
    <property type="match status" value="1"/>
</dbReference>
<dbReference type="Pfam" id="PF03015">
    <property type="entry name" value="Sterile"/>
    <property type="match status" value="1"/>
</dbReference>
<comment type="catalytic activity">
    <reaction evidence="4">
        <text>a long-chain fatty acyl-CoA + 2 NADPH + 2 H(+) = a long-chain primary fatty alcohol + 2 NADP(+) + CoA</text>
        <dbReference type="Rhea" id="RHEA:52716"/>
        <dbReference type="ChEBI" id="CHEBI:15378"/>
        <dbReference type="ChEBI" id="CHEBI:57287"/>
        <dbReference type="ChEBI" id="CHEBI:57783"/>
        <dbReference type="ChEBI" id="CHEBI:58349"/>
        <dbReference type="ChEBI" id="CHEBI:77396"/>
        <dbReference type="ChEBI" id="CHEBI:83139"/>
        <dbReference type="EC" id="1.2.1.84"/>
    </reaction>
</comment>
<dbReference type="Gene3D" id="3.40.50.720">
    <property type="entry name" value="NAD(P)-binding Rossmann-like Domain"/>
    <property type="match status" value="2"/>
</dbReference>
<comment type="function">
    <text evidence="4">Catalyzes the reduction of fatty acyl-CoA to fatty alcohols.</text>
</comment>
<feature type="domain" description="Thioester reductase (TE)" evidence="6">
    <location>
        <begin position="24"/>
        <end position="143"/>
    </location>
</feature>
<keyword evidence="4" id="KW-0560">Oxidoreductase</keyword>
<keyword evidence="2 4" id="KW-0444">Lipid biosynthesis</keyword>
<dbReference type="GO" id="GO:0035336">
    <property type="term" value="P:long-chain fatty-acyl-CoA metabolic process"/>
    <property type="evidence" value="ECO:0007669"/>
    <property type="project" value="TreeGrafter"/>
</dbReference>
<dbReference type="EC" id="1.2.1.84" evidence="4"/>
<evidence type="ECO:0000259" key="5">
    <source>
        <dbReference type="Pfam" id="PF03015"/>
    </source>
</evidence>
<dbReference type="GO" id="GO:0010345">
    <property type="term" value="P:suberin biosynthetic process"/>
    <property type="evidence" value="ECO:0007669"/>
    <property type="project" value="TreeGrafter"/>
</dbReference>
<evidence type="ECO:0000313" key="7">
    <source>
        <dbReference type="EMBL" id="KAL0390007.1"/>
    </source>
</evidence>
<reference evidence="7" key="2">
    <citation type="journal article" date="2024" name="Plant">
        <title>Genomic evolution and insights into agronomic trait innovations of Sesamum species.</title>
        <authorList>
            <person name="Miao H."/>
            <person name="Wang L."/>
            <person name="Qu L."/>
            <person name="Liu H."/>
            <person name="Sun Y."/>
            <person name="Le M."/>
            <person name="Wang Q."/>
            <person name="Wei S."/>
            <person name="Zheng Y."/>
            <person name="Lin W."/>
            <person name="Duan Y."/>
            <person name="Cao H."/>
            <person name="Xiong S."/>
            <person name="Wang X."/>
            <person name="Wei L."/>
            <person name="Li C."/>
            <person name="Ma Q."/>
            <person name="Ju M."/>
            <person name="Zhao R."/>
            <person name="Li G."/>
            <person name="Mu C."/>
            <person name="Tian Q."/>
            <person name="Mei H."/>
            <person name="Zhang T."/>
            <person name="Gao T."/>
            <person name="Zhang H."/>
        </authorList>
    </citation>
    <scope>NUCLEOTIDE SEQUENCE</scope>
    <source>
        <strain evidence="7">KEN8</strain>
    </source>
</reference>
<dbReference type="InterPro" id="IPR036291">
    <property type="entry name" value="NAD(P)-bd_dom_sf"/>
</dbReference>
<dbReference type="InterPro" id="IPR033640">
    <property type="entry name" value="FAR_C"/>
</dbReference>
<gene>
    <name evidence="7" type="ORF">Scaly_0357800</name>
</gene>
<sequence>MGQTLPGAQIPCLDINTEKKIVEERLRQLHTLNSTPKQITSAMKDLGIERAKLHGWPNTYSFTKAMGEMMILEEMKGKDYKLVIIRPSIVTSTFREPFPGWIEGLRTIDALFAAYGKGKLTFFLADPQCTVDMIPGDMVVNSMLTAIARHSTDQLSPDFVIYHVGSSKRNPIYTHHIKSLVYQYLRKKPFLDNRGKPIKVGAELKLLSSMTSFHRHVKIRSLSFLKIAQYFEDKTVFISGATGFLAKLFLEKILRIQPKVKKIFLLIRETPEKSVEQRLHDEVLSLELFRVVKEEFDSNGAGGLLEKLVPISGDVSLENLGIIESRVREEIWREVNIIVNSAGTTKFNERYDVALGINAMGSMHVQHFARKCSKLEMLLHVSTAYVHGMSAEVIPEVPFHMGQTLPGAQIPCLDIHKEKKIVEERLRQLHTLNSTPKQITSALKELGMERATLHGWPNTYVFTKAMGEMMIMDEMKGKDYKLIIMRPSVITSTYVEPFPGWIEGLRTVDAIFASYGKGKLTFFLADPQSIVDMIPGDMVVNAMVAAIARHSNDQPSPNYFVIYHVGSSKRNPIYLQDVASLAYQYFRKKPVLDNRGKPIKMGTELKLLSSITSFRRHVTIRSLPFVKILKLLNMIFCHKFERSYTNSSRALYYSLRLAEFYKPYSLFQGIFDDANTESLRMTTRKYNSNIDMFGFDPKCIQWEEYLMNAHFPGVFMYLRE</sequence>
<dbReference type="AlphaFoldDB" id="A0AAW2SD13"/>
<proteinExistence type="inferred from homology"/>
<dbReference type="InterPro" id="IPR013120">
    <property type="entry name" value="FAR_NAD-bd"/>
</dbReference>
<evidence type="ECO:0000256" key="1">
    <source>
        <dbReference type="ARBA" id="ARBA00005928"/>
    </source>
</evidence>
<dbReference type="GO" id="GO:0102965">
    <property type="term" value="F:alcohol-forming long-chain fatty acyl-CoA reductase activity"/>
    <property type="evidence" value="ECO:0007669"/>
    <property type="project" value="UniProtKB-EC"/>
</dbReference>
<dbReference type="InterPro" id="IPR026055">
    <property type="entry name" value="FAR"/>
</dbReference>